<evidence type="ECO:0000313" key="4">
    <source>
        <dbReference type="EMBL" id="MBD2721671.1"/>
    </source>
</evidence>
<protein>
    <submittedName>
        <fullName evidence="4">Uncharacterized protein</fullName>
    </submittedName>
</protein>
<accession>A0ABR8JNU9</accession>
<proteinExistence type="predicted"/>
<name>A0ABR8JNU9_9BACT</name>
<feature type="signal peptide" evidence="3">
    <location>
        <begin position="1"/>
        <end position="22"/>
    </location>
</feature>
<reference evidence="4 5" key="1">
    <citation type="submission" date="2020-09" db="EMBL/GenBank/DDBJ databases">
        <authorList>
            <person name="Kim M.K."/>
        </authorList>
    </citation>
    <scope>NUCLEOTIDE SEQUENCE [LARGE SCALE GENOMIC DNA]</scope>
    <source>
        <strain evidence="4 5">BT189</strain>
    </source>
</reference>
<evidence type="ECO:0000256" key="1">
    <source>
        <dbReference type="SAM" id="MobiDB-lite"/>
    </source>
</evidence>
<feature type="region of interest" description="Disordered" evidence="1">
    <location>
        <begin position="24"/>
        <end position="75"/>
    </location>
</feature>
<comment type="caution">
    <text evidence="4">The sequence shown here is derived from an EMBL/GenBank/DDBJ whole genome shotgun (WGS) entry which is preliminary data.</text>
</comment>
<feature type="transmembrane region" description="Helical" evidence="2">
    <location>
        <begin position="253"/>
        <end position="273"/>
    </location>
</feature>
<keyword evidence="2" id="KW-0472">Membrane</keyword>
<gene>
    <name evidence="4" type="ORF">IC234_05980</name>
</gene>
<sequence length="321" mass="34351">MRIPVFYLALLGTLLAAPAARAQDDGPRQLGAPPSLPAPAKPRVAPAPRQLESVPVAPPDTTRRATVTAPLPAPMPAPVYAPTPAGQLPGTNTRPPRFQVGLKNGLVYSANDVETKTPLFGRSYLLLDGQRKFELAEVGFYEDETGHYVRTNLPGSSRETTLRREKTGRISLYSITTTQYNSGPGGFGYPGYGYGGYGYGGFGGYPYGGYRTVKTEYFSKDNGPIQNLTSRNLMLATTDNAGAQQLLADAQRYQRATVGAYVVGGGLLIYGLVQSVRPTDAGRSISPLVYAAIPVLIVPIVLQSKQANNQRQAIALYNAGR</sequence>
<feature type="chain" id="PRO_5046541592" evidence="3">
    <location>
        <begin position="23"/>
        <end position="321"/>
    </location>
</feature>
<keyword evidence="5" id="KW-1185">Reference proteome</keyword>
<dbReference type="RefSeq" id="WP_190922944.1">
    <property type="nucleotide sequence ID" value="NZ_JACXAC010000002.1"/>
</dbReference>
<keyword evidence="3" id="KW-0732">Signal</keyword>
<evidence type="ECO:0000256" key="3">
    <source>
        <dbReference type="SAM" id="SignalP"/>
    </source>
</evidence>
<evidence type="ECO:0000313" key="5">
    <source>
        <dbReference type="Proteomes" id="UP000606003"/>
    </source>
</evidence>
<keyword evidence="2" id="KW-0812">Transmembrane</keyword>
<dbReference type="Proteomes" id="UP000606003">
    <property type="component" value="Unassembled WGS sequence"/>
</dbReference>
<keyword evidence="2" id="KW-1133">Transmembrane helix</keyword>
<evidence type="ECO:0000256" key="2">
    <source>
        <dbReference type="SAM" id="Phobius"/>
    </source>
</evidence>
<organism evidence="4 5">
    <name type="scientific">Hymenobacter armeniacus</name>
    <dbReference type="NCBI Taxonomy" id="2771358"/>
    <lineage>
        <taxon>Bacteria</taxon>
        <taxon>Pseudomonadati</taxon>
        <taxon>Bacteroidota</taxon>
        <taxon>Cytophagia</taxon>
        <taxon>Cytophagales</taxon>
        <taxon>Hymenobacteraceae</taxon>
        <taxon>Hymenobacter</taxon>
    </lineage>
</organism>
<feature type="transmembrane region" description="Helical" evidence="2">
    <location>
        <begin position="285"/>
        <end position="302"/>
    </location>
</feature>
<dbReference type="EMBL" id="JACXAC010000002">
    <property type="protein sequence ID" value="MBD2721671.1"/>
    <property type="molecule type" value="Genomic_DNA"/>
</dbReference>